<dbReference type="EMBL" id="CAKOFQ010007022">
    <property type="protein sequence ID" value="CAH1987613.1"/>
    <property type="molecule type" value="Genomic_DNA"/>
</dbReference>
<evidence type="ECO:0000313" key="2">
    <source>
        <dbReference type="EMBL" id="CAH1987613.1"/>
    </source>
</evidence>
<dbReference type="Proteomes" id="UP001152888">
    <property type="component" value="Unassembled WGS sequence"/>
</dbReference>
<evidence type="ECO:0000313" key="3">
    <source>
        <dbReference type="Proteomes" id="UP001152888"/>
    </source>
</evidence>
<evidence type="ECO:0000256" key="1">
    <source>
        <dbReference type="SAM" id="MobiDB-lite"/>
    </source>
</evidence>
<proteinExistence type="predicted"/>
<keyword evidence="3" id="KW-1185">Reference proteome</keyword>
<name>A0A9P0L747_ACAOB</name>
<organism evidence="2 3">
    <name type="scientific">Acanthoscelides obtectus</name>
    <name type="common">Bean weevil</name>
    <name type="synonym">Bruchus obtectus</name>
    <dbReference type="NCBI Taxonomy" id="200917"/>
    <lineage>
        <taxon>Eukaryota</taxon>
        <taxon>Metazoa</taxon>
        <taxon>Ecdysozoa</taxon>
        <taxon>Arthropoda</taxon>
        <taxon>Hexapoda</taxon>
        <taxon>Insecta</taxon>
        <taxon>Pterygota</taxon>
        <taxon>Neoptera</taxon>
        <taxon>Endopterygota</taxon>
        <taxon>Coleoptera</taxon>
        <taxon>Polyphaga</taxon>
        <taxon>Cucujiformia</taxon>
        <taxon>Chrysomeloidea</taxon>
        <taxon>Chrysomelidae</taxon>
        <taxon>Bruchinae</taxon>
        <taxon>Bruchini</taxon>
        <taxon>Acanthoscelides</taxon>
    </lineage>
</organism>
<gene>
    <name evidence="2" type="ORF">ACAOBT_LOCUS17946</name>
</gene>
<sequence>MGRLVAVGNQRGTTYLVEFSENLSVCNKNDKMLLTAMFERETRREKILEARNREIRLKLKTKAQADEGAGEGAEGGEGTAEMEIAATDATFMNCQSRRIQQ</sequence>
<protein>
    <submittedName>
        <fullName evidence="2">Uncharacterized protein</fullName>
    </submittedName>
</protein>
<dbReference type="AlphaFoldDB" id="A0A9P0L747"/>
<dbReference type="OrthoDB" id="366230at2759"/>
<feature type="region of interest" description="Disordered" evidence="1">
    <location>
        <begin position="62"/>
        <end position="81"/>
    </location>
</feature>
<comment type="caution">
    <text evidence="2">The sequence shown here is derived from an EMBL/GenBank/DDBJ whole genome shotgun (WGS) entry which is preliminary data.</text>
</comment>
<reference evidence="2" key="1">
    <citation type="submission" date="2022-03" db="EMBL/GenBank/DDBJ databases">
        <authorList>
            <person name="Sayadi A."/>
        </authorList>
    </citation>
    <scope>NUCLEOTIDE SEQUENCE</scope>
</reference>
<accession>A0A9P0L747</accession>